<dbReference type="SUPFAM" id="SSF53850">
    <property type="entry name" value="Periplasmic binding protein-like II"/>
    <property type="match status" value="1"/>
</dbReference>
<keyword evidence="2" id="KW-1185">Reference proteome</keyword>
<dbReference type="Gene3D" id="3.40.190.10">
    <property type="entry name" value="Periplasmic binding protein-like II"/>
    <property type="match status" value="2"/>
</dbReference>
<sequence>MSGVSRRGLLKLTAAGVAGTALGGLGLTGCSGVGGSVATGGGKTTLRYGFWGNSTRQQHYTKALKDFGQSHSDISVQTEFAEYDAFQERMTTQMAAKSVPDVFWIASPQVLTYAKNHLYHDLSGLDQLKLSDYSSEELDSFKLDGKLNTIPFGIYVPVMRYNASFAEQDGVTIPEDGDKGYSWDGFAEFLTDYSKHNKHGRKGLPYVPDADLPFEGWLRQRGEQLWTADGQPGFSADGLAAWFDWWQKLRKSDAVLTRSEQEGMGPDWEIFGKKVLANLDNSNHIVGEAPVFPESTFKLRHLPADADAADGYHYFYYPRMALYAGTDKAKIEAAATLIDYNVNQTTMLKTVGLDLGAPPNARVAEEAKAFANKDEQEMLRVVAEDRAQKRNPRYESPAGANNWRTIMTRIAEAIDLGNTTTTKGARQMISEIKTAIDRASNQ</sequence>
<evidence type="ECO:0000313" key="2">
    <source>
        <dbReference type="Proteomes" id="UP000199103"/>
    </source>
</evidence>
<organism evidence="1 2">
    <name type="scientific">Microlunatus soli</name>
    <dbReference type="NCBI Taxonomy" id="630515"/>
    <lineage>
        <taxon>Bacteria</taxon>
        <taxon>Bacillati</taxon>
        <taxon>Actinomycetota</taxon>
        <taxon>Actinomycetes</taxon>
        <taxon>Propionibacteriales</taxon>
        <taxon>Propionibacteriaceae</taxon>
        <taxon>Microlunatus</taxon>
    </lineage>
</organism>
<dbReference type="PANTHER" id="PTHR43649">
    <property type="entry name" value="ARABINOSE-BINDING PROTEIN-RELATED"/>
    <property type="match status" value="1"/>
</dbReference>
<name>A0A1H1XTL4_9ACTN</name>
<reference evidence="1 2" key="1">
    <citation type="submission" date="2016-10" db="EMBL/GenBank/DDBJ databases">
        <authorList>
            <person name="de Groot N.N."/>
        </authorList>
    </citation>
    <scope>NUCLEOTIDE SEQUENCE [LARGE SCALE GENOMIC DNA]</scope>
    <source>
        <strain evidence="1 2">DSM 21800</strain>
    </source>
</reference>
<protein>
    <submittedName>
        <fullName evidence="1">ABC-type glycerol-3-phosphate transport system, substrate-binding protein</fullName>
    </submittedName>
</protein>
<evidence type="ECO:0000313" key="1">
    <source>
        <dbReference type="EMBL" id="SDT12594.1"/>
    </source>
</evidence>
<proteinExistence type="predicted"/>
<dbReference type="InterPro" id="IPR050490">
    <property type="entry name" value="Bact_solute-bd_prot1"/>
</dbReference>
<dbReference type="AlphaFoldDB" id="A0A1H1XTL4"/>
<dbReference type="PROSITE" id="PS51318">
    <property type="entry name" value="TAT"/>
    <property type="match status" value="1"/>
</dbReference>
<dbReference type="PROSITE" id="PS51257">
    <property type="entry name" value="PROKAR_LIPOPROTEIN"/>
    <property type="match status" value="1"/>
</dbReference>
<dbReference type="InterPro" id="IPR006059">
    <property type="entry name" value="SBP"/>
</dbReference>
<dbReference type="Pfam" id="PF13416">
    <property type="entry name" value="SBP_bac_8"/>
    <property type="match status" value="1"/>
</dbReference>
<dbReference type="EMBL" id="LT629772">
    <property type="protein sequence ID" value="SDT12594.1"/>
    <property type="molecule type" value="Genomic_DNA"/>
</dbReference>
<gene>
    <name evidence="1" type="ORF">SAMN04489812_4237</name>
</gene>
<dbReference type="OrthoDB" id="7918484at2"/>
<dbReference type="Proteomes" id="UP000199103">
    <property type="component" value="Chromosome I"/>
</dbReference>
<accession>A0A1H1XTL4</accession>
<dbReference type="PANTHER" id="PTHR43649:SF12">
    <property type="entry name" value="DIACETYLCHITOBIOSE BINDING PROTEIN DASA"/>
    <property type="match status" value="1"/>
</dbReference>
<dbReference type="InterPro" id="IPR006311">
    <property type="entry name" value="TAT_signal"/>
</dbReference>
<dbReference type="STRING" id="630515.SAMN04489812_4237"/>
<dbReference type="RefSeq" id="WP_091527382.1">
    <property type="nucleotide sequence ID" value="NZ_LT629772.1"/>
</dbReference>